<dbReference type="OrthoDB" id="4188685at2759"/>
<dbReference type="GeneID" id="9096061"/>
<dbReference type="RefSeq" id="XP_015699831.1">
    <property type="nucleotide sequence ID" value="XM_015845605.1"/>
</dbReference>
<evidence type="ECO:0000313" key="2">
    <source>
        <dbReference type="Proteomes" id="UP000002059"/>
    </source>
</evidence>
<dbReference type="AlphaFoldDB" id="C1H444"/>
<accession>C1H444</accession>
<gene>
    <name evidence="1" type="ORF">PAAG_05537</name>
</gene>
<dbReference type="VEuPathDB" id="FungiDB:PAAG_05537"/>
<keyword evidence="2" id="KW-1185">Reference proteome</keyword>
<evidence type="ECO:0000313" key="1">
    <source>
        <dbReference type="EMBL" id="EEH34488.2"/>
    </source>
</evidence>
<reference evidence="1 2" key="1">
    <citation type="journal article" date="2011" name="PLoS Genet.">
        <title>Comparative genomic analysis of human fungal pathogens causing paracoccidioidomycosis.</title>
        <authorList>
            <person name="Desjardins C.A."/>
            <person name="Champion M.D."/>
            <person name="Holder J.W."/>
            <person name="Muszewska A."/>
            <person name="Goldberg J."/>
            <person name="Bailao A.M."/>
            <person name="Brigido M.M."/>
            <person name="Ferreira M.E."/>
            <person name="Garcia A.M."/>
            <person name="Grynberg M."/>
            <person name="Gujja S."/>
            <person name="Heiman D.I."/>
            <person name="Henn M.R."/>
            <person name="Kodira C.D."/>
            <person name="Leon-Narvaez H."/>
            <person name="Longo L.V."/>
            <person name="Ma L.J."/>
            <person name="Malavazi I."/>
            <person name="Matsuo A.L."/>
            <person name="Morais F.V."/>
            <person name="Pereira M."/>
            <person name="Rodriguez-Brito S."/>
            <person name="Sakthikumar S."/>
            <person name="Salem-Izacc S.M."/>
            <person name="Sykes S.M."/>
            <person name="Teixeira M.M."/>
            <person name="Vallejo M.C."/>
            <person name="Walter M.E."/>
            <person name="Yandava C."/>
            <person name="Young S."/>
            <person name="Zeng Q."/>
            <person name="Zucker J."/>
            <person name="Felipe M.S."/>
            <person name="Goldman G.H."/>
            <person name="Haas B.J."/>
            <person name="McEwen J.G."/>
            <person name="Nino-Vega G."/>
            <person name="Puccia R."/>
            <person name="San-Blas G."/>
            <person name="Soares C.M."/>
            <person name="Birren B.W."/>
            <person name="Cuomo C.A."/>
        </authorList>
    </citation>
    <scope>NUCLEOTIDE SEQUENCE [LARGE SCALE GENOMIC DNA]</scope>
    <source>
        <strain evidence="2">ATCC MYA-826 / Pb01</strain>
    </source>
</reference>
<organism evidence="1 2">
    <name type="scientific">Paracoccidioides lutzii (strain ATCC MYA-826 / Pb01)</name>
    <name type="common">Paracoccidioides brasiliensis</name>
    <dbReference type="NCBI Taxonomy" id="502779"/>
    <lineage>
        <taxon>Eukaryota</taxon>
        <taxon>Fungi</taxon>
        <taxon>Dikarya</taxon>
        <taxon>Ascomycota</taxon>
        <taxon>Pezizomycotina</taxon>
        <taxon>Eurotiomycetes</taxon>
        <taxon>Eurotiomycetidae</taxon>
        <taxon>Onygenales</taxon>
        <taxon>Ajellomycetaceae</taxon>
        <taxon>Paracoccidioides</taxon>
    </lineage>
</organism>
<dbReference type="KEGG" id="pbl:PAAG_05537"/>
<proteinExistence type="predicted"/>
<protein>
    <submittedName>
        <fullName evidence="1">Uncharacterized protein</fullName>
    </submittedName>
</protein>
<dbReference type="EMBL" id="KN294005">
    <property type="protein sequence ID" value="EEH34488.2"/>
    <property type="molecule type" value="Genomic_DNA"/>
</dbReference>
<dbReference type="HOGENOM" id="CLU_1511056_0_0_1"/>
<name>C1H444_PARBA</name>
<sequence length="178" mass="20438">MQLELENNREKCKALELELQLEKLQAAWAANNYNNIATANSPVSRDTAWNPQIGSKLQYNLYDPDNRVGKAISQFKEDIKNIHNTKDSTSQEGYMTSTALANEKMDDIHSYFNKFHAALIKLEMLKMSSPENLILDIFYSDLSTTWRNYVQKNVEEAQISKYTAVVLNVISIMKEIHS</sequence>
<dbReference type="Proteomes" id="UP000002059">
    <property type="component" value="Partially assembled WGS sequence"/>
</dbReference>